<evidence type="ECO:0000256" key="1">
    <source>
        <dbReference type="SAM" id="MobiDB-lite"/>
    </source>
</evidence>
<feature type="region of interest" description="Disordered" evidence="1">
    <location>
        <begin position="113"/>
        <end position="134"/>
    </location>
</feature>
<proteinExistence type="predicted"/>
<dbReference type="EMBL" id="JBHRYF010000009">
    <property type="protein sequence ID" value="MFC3660926.1"/>
    <property type="molecule type" value="Genomic_DNA"/>
</dbReference>
<comment type="caution">
    <text evidence="2">The sequence shown here is derived from an EMBL/GenBank/DDBJ whole genome shotgun (WGS) entry which is preliminary data.</text>
</comment>
<keyword evidence="3" id="KW-1185">Reference proteome</keyword>
<gene>
    <name evidence="2" type="ORF">ACFOM9_12680</name>
</gene>
<dbReference type="InterPro" id="IPR021330">
    <property type="entry name" value="DUF2939"/>
</dbReference>
<sequence length="183" mass="19941">MKKWLWLAAALALVLLGWTAIGPYRTVNAIRDAAQARDAAAMARQVDFPALRSSLKAQLADHLLRKNGAPSPDNPLAIFGLGIANGLVGSLVDTMVTPTGLGAMMEGRKVWDRASGLPPPTSSEARDASKPRPLEDARYRYESLSRFTATVHDDQGRPVVFVMTRHGMDWKLSDIRLPLQDAP</sequence>
<accession>A0ABV7UVK5</accession>
<evidence type="ECO:0000313" key="3">
    <source>
        <dbReference type="Proteomes" id="UP001595724"/>
    </source>
</evidence>
<dbReference type="Pfam" id="PF11159">
    <property type="entry name" value="DUF2939"/>
    <property type="match status" value="1"/>
</dbReference>
<evidence type="ECO:0000313" key="2">
    <source>
        <dbReference type="EMBL" id="MFC3660926.1"/>
    </source>
</evidence>
<feature type="compositionally biased region" description="Basic and acidic residues" evidence="1">
    <location>
        <begin position="124"/>
        <end position="134"/>
    </location>
</feature>
<protein>
    <submittedName>
        <fullName evidence="2">DUF2939 domain-containing protein</fullName>
    </submittedName>
</protein>
<name>A0ABV7UVK5_9GAMM</name>
<dbReference type="Proteomes" id="UP001595724">
    <property type="component" value="Unassembled WGS sequence"/>
</dbReference>
<dbReference type="RefSeq" id="WP_386711378.1">
    <property type="nucleotide sequence ID" value="NZ_JBHRYF010000009.1"/>
</dbReference>
<organism evidence="2 3">
    <name type="scientific">Luteimonas notoginsengisoli</name>
    <dbReference type="NCBI Taxonomy" id="1578200"/>
    <lineage>
        <taxon>Bacteria</taxon>
        <taxon>Pseudomonadati</taxon>
        <taxon>Pseudomonadota</taxon>
        <taxon>Gammaproteobacteria</taxon>
        <taxon>Lysobacterales</taxon>
        <taxon>Lysobacteraceae</taxon>
        <taxon>Luteimonas</taxon>
    </lineage>
</organism>
<reference evidence="3" key="1">
    <citation type="journal article" date="2019" name="Int. J. Syst. Evol. Microbiol.">
        <title>The Global Catalogue of Microorganisms (GCM) 10K type strain sequencing project: providing services to taxonomists for standard genome sequencing and annotation.</title>
        <authorList>
            <consortium name="The Broad Institute Genomics Platform"/>
            <consortium name="The Broad Institute Genome Sequencing Center for Infectious Disease"/>
            <person name="Wu L."/>
            <person name="Ma J."/>
        </authorList>
    </citation>
    <scope>NUCLEOTIDE SEQUENCE [LARGE SCALE GENOMIC DNA]</scope>
    <source>
        <strain evidence="3">KCTC 42211</strain>
    </source>
</reference>